<accession>A0A371IQF2</accession>
<dbReference type="AlphaFoldDB" id="A0A371IQF2"/>
<comment type="caution">
    <text evidence="2">The sequence shown here is derived from an EMBL/GenBank/DDBJ whole genome shotgun (WGS) entry which is preliminary data.</text>
</comment>
<keyword evidence="1" id="KW-1133">Transmembrane helix</keyword>
<feature type="transmembrane region" description="Helical" evidence="1">
    <location>
        <begin position="6"/>
        <end position="25"/>
    </location>
</feature>
<keyword evidence="1" id="KW-0812">Transmembrane</keyword>
<evidence type="ECO:0000256" key="1">
    <source>
        <dbReference type="SAM" id="Phobius"/>
    </source>
</evidence>
<reference evidence="2 3" key="1">
    <citation type="journal article" date="2017" name="Genome Announc.">
        <title>Draft Genome Sequence of Romboutsia maritimum sp. nov. Strain CCRI-22766(T), Isolated from Coastal Estuarine Mud.</title>
        <authorList>
            <person name="Maheux A.F."/>
            <person name="Boudreau D.K."/>
            <person name="Berube E."/>
            <person name="Boissinot M."/>
            <person name="Raymond F."/>
            <person name="Brodeur S."/>
            <person name="Corbeil J."/>
            <person name="Brightwell G."/>
            <person name="Broda D."/>
            <person name="Omar R.F."/>
            <person name="Bergeron M.G."/>
        </authorList>
    </citation>
    <scope>NUCLEOTIDE SEQUENCE [LARGE SCALE GENOMIC DNA]</scope>
    <source>
        <strain evidence="2 3">CCRI-22766</strain>
    </source>
</reference>
<keyword evidence="1" id="KW-0472">Membrane</keyword>
<dbReference type="EMBL" id="NOJZ02000030">
    <property type="protein sequence ID" value="RDY22706.1"/>
    <property type="molecule type" value="Genomic_DNA"/>
</dbReference>
<evidence type="ECO:0000313" key="2">
    <source>
        <dbReference type="EMBL" id="RDY22706.1"/>
    </source>
</evidence>
<dbReference type="RefSeq" id="WP_095405147.1">
    <property type="nucleotide sequence ID" value="NZ_NOJZ02000030.1"/>
</dbReference>
<gene>
    <name evidence="2" type="ORF">CHF27_012070</name>
</gene>
<dbReference type="Proteomes" id="UP000243494">
    <property type="component" value="Unassembled WGS sequence"/>
</dbReference>
<name>A0A371IQF2_9FIRM</name>
<proteinExistence type="predicted"/>
<keyword evidence="3" id="KW-1185">Reference proteome</keyword>
<organism evidence="2 3">
    <name type="scientific">Romboutsia maritimum</name>
    <dbReference type="NCBI Taxonomy" id="2020948"/>
    <lineage>
        <taxon>Bacteria</taxon>
        <taxon>Bacillati</taxon>
        <taxon>Bacillota</taxon>
        <taxon>Clostridia</taxon>
        <taxon>Peptostreptococcales</taxon>
        <taxon>Peptostreptococcaceae</taxon>
        <taxon>Romboutsia</taxon>
    </lineage>
</organism>
<evidence type="ECO:0000313" key="3">
    <source>
        <dbReference type="Proteomes" id="UP000243494"/>
    </source>
</evidence>
<protein>
    <submittedName>
        <fullName evidence="2">Uncharacterized protein</fullName>
    </submittedName>
</protein>
<sequence length="205" mass="24199">MKKYLITGITLILAIFIFLIVKTNIDSLQKGDSLQNEDVKKILTEYFSHSLEIQKSLQYSENKSILPGSYLSTYDKLNSKMISTYGQKIEWYKLNLDIKEINKDKDFIKVYVNEIVDFKYADLDDTSGMIEEHIIYINTKQDKLLVERDIYEMDSNPKDIEKGFNSKNGYEEYIQNKIKEKEERFSNMDKILEEEEEKLHNGTSR</sequence>